<dbReference type="Gene3D" id="1.10.10.10">
    <property type="entry name" value="Winged helix-like DNA-binding domain superfamily/Winged helix DNA-binding domain"/>
    <property type="match status" value="1"/>
</dbReference>
<dbReference type="Pfam" id="PF00196">
    <property type="entry name" value="GerE"/>
    <property type="match status" value="1"/>
</dbReference>
<evidence type="ECO:0000313" key="2">
    <source>
        <dbReference type="EMBL" id="SFJ90816.1"/>
    </source>
</evidence>
<dbReference type="RefSeq" id="WP_091711631.1">
    <property type="nucleotide sequence ID" value="NZ_FOSH01000002.1"/>
</dbReference>
<dbReference type="PROSITE" id="PS00622">
    <property type="entry name" value="HTH_LUXR_1"/>
    <property type="match status" value="1"/>
</dbReference>
<gene>
    <name evidence="2" type="ORF">SAMN04488079_102257</name>
</gene>
<dbReference type="GO" id="GO:0003677">
    <property type="term" value="F:DNA binding"/>
    <property type="evidence" value="ECO:0007669"/>
    <property type="project" value="UniProtKB-KW"/>
</dbReference>
<dbReference type="InterPro" id="IPR000792">
    <property type="entry name" value="Tscrpt_reg_LuxR_C"/>
</dbReference>
<dbReference type="Gene3D" id="3.40.50.2300">
    <property type="match status" value="1"/>
</dbReference>
<accession>A0A1I3V8W3</accession>
<dbReference type="InterPro" id="IPR051015">
    <property type="entry name" value="EvgA-like"/>
</dbReference>
<dbReference type="SMART" id="SM00421">
    <property type="entry name" value="HTH_LUXR"/>
    <property type="match status" value="1"/>
</dbReference>
<dbReference type="InterPro" id="IPR016032">
    <property type="entry name" value="Sig_transdc_resp-reg_C-effctor"/>
</dbReference>
<dbReference type="PANTHER" id="PTHR45566:SF1">
    <property type="entry name" value="HTH-TYPE TRANSCRIPTIONAL REGULATOR YHJB-RELATED"/>
    <property type="match status" value="1"/>
</dbReference>
<evidence type="ECO:0000313" key="3">
    <source>
        <dbReference type="Proteomes" id="UP000198924"/>
    </source>
</evidence>
<dbReference type="EMBL" id="FOSH01000002">
    <property type="protein sequence ID" value="SFJ90816.1"/>
    <property type="molecule type" value="Genomic_DNA"/>
</dbReference>
<organism evidence="2 3">
    <name type="scientific">Methylophaga sulfidovorans</name>
    <dbReference type="NCBI Taxonomy" id="45496"/>
    <lineage>
        <taxon>Bacteria</taxon>
        <taxon>Pseudomonadati</taxon>
        <taxon>Pseudomonadota</taxon>
        <taxon>Gammaproteobacteria</taxon>
        <taxon>Thiotrichales</taxon>
        <taxon>Piscirickettsiaceae</taxon>
        <taxon>Methylophaga</taxon>
    </lineage>
</organism>
<dbReference type="PANTHER" id="PTHR45566">
    <property type="entry name" value="HTH-TYPE TRANSCRIPTIONAL REGULATOR YHJB-RELATED"/>
    <property type="match status" value="1"/>
</dbReference>
<feature type="domain" description="HTH luxR-type" evidence="1">
    <location>
        <begin position="158"/>
        <end position="223"/>
    </location>
</feature>
<dbReference type="Proteomes" id="UP000198924">
    <property type="component" value="Unassembled WGS sequence"/>
</dbReference>
<dbReference type="AlphaFoldDB" id="A0A1I3V8W3"/>
<dbReference type="SUPFAM" id="SSF46894">
    <property type="entry name" value="C-terminal effector domain of the bipartite response regulators"/>
    <property type="match status" value="1"/>
</dbReference>
<name>A0A1I3V8W3_9GAMM</name>
<dbReference type="PROSITE" id="PS50043">
    <property type="entry name" value="HTH_LUXR_2"/>
    <property type="match status" value="1"/>
</dbReference>
<keyword evidence="2" id="KW-0238">DNA-binding</keyword>
<evidence type="ECO:0000259" key="1">
    <source>
        <dbReference type="PROSITE" id="PS50043"/>
    </source>
</evidence>
<proteinExistence type="predicted"/>
<dbReference type="OrthoDB" id="9794397at2"/>
<dbReference type="InterPro" id="IPR036388">
    <property type="entry name" value="WH-like_DNA-bd_sf"/>
</dbReference>
<dbReference type="PRINTS" id="PR00038">
    <property type="entry name" value="HTHLUXR"/>
</dbReference>
<protein>
    <submittedName>
        <fullName evidence="2">DNA-binding response regulator, NarL/FixJ family, contains REC and HTH domains</fullName>
    </submittedName>
</protein>
<reference evidence="3" key="1">
    <citation type="submission" date="2016-10" db="EMBL/GenBank/DDBJ databases">
        <authorList>
            <person name="Varghese N."/>
            <person name="Submissions S."/>
        </authorList>
    </citation>
    <scope>NUCLEOTIDE SEQUENCE [LARGE SCALE GENOMIC DNA]</scope>
    <source>
        <strain evidence="3">DSM 11578</strain>
    </source>
</reference>
<dbReference type="CDD" id="cd06170">
    <property type="entry name" value="LuxR_C_like"/>
    <property type="match status" value="1"/>
</dbReference>
<dbReference type="GO" id="GO:0006355">
    <property type="term" value="P:regulation of DNA-templated transcription"/>
    <property type="evidence" value="ECO:0007669"/>
    <property type="project" value="InterPro"/>
</dbReference>
<sequence>MINPTMPNVPEVANKSMLYCIGSDVNQLVHIKHLLADQYDVCEFSCIEDACSDLNGKTPKLILCHLSCLDGHASSLFSIMENAETRARVLIIGPKLPVLEQILILKQGARGYFQEELVDDKLLIALELILRGEVWVERHVIAGLIDELNHAPQLSNEQQAKLDSLSRKELEVAELVSHGATNKMIARTMNITERTVKAHLTAIFQKMNIPDRLSLAIFFRDLR</sequence>
<dbReference type="STRING" id="45496.SAMN04488079_102257"/>
<keyword evidence="3" id="KW-1185">Reference proteome</keyword>